<dbReference type="AlphaFoldDB" id="A0A1Z3LYB9"/>
<evidence type="ECO:0000313" key="2">
    <source>
        <dbReference type="Proteomes" id="UP000197024"/>
    </source>
</evidence>
<accession>A0A1Z3LYB9</accession>
<name>A0A1Z3LYB9_BREDI</name>
<sequence>MAMSSANHAPLQRGAGEITPMKRKAVITVEYEAEDYLKAVAREDEIRRVLAELNAAFDRIDVRFGDRRPRLTARAAAPTRPWPRD</sequence>
<evidence type="ECO:0000313" key="1">
    <source>
        <dbReference type="EMBL" id="ASD27191.1"/>
    </source>
</evidence>
<dbReference type="Proteomes" id="UP000197024">
    <property type="component" value="Chromosome"/>
</dbReference>
<gene>
    <name evidence="1" type="ORF">CD943_10020</name>
</gene>
<proteinExistence type="predicted"/>
<dbReference type="EMBL" id="CP021995">
    <property type="protein sequence ID" value="ASD27191.1"/>
    <property type="molecule type" value="Genomic_DNA"/>
</dbReference>
<reference evidence="1 2" key="2">
    <citation type="submission" date="2017-06" db="EMBL/GenBank/DDBJ databases">
        <authorList>
            <person name="Kim H.J."/>
            <person name="Triplett B.A."/>
        </authorList>
    </citation>
    <scope>NUCLEOTIDE SEQUENCE [LARGE SCALE GENOMIC DNA]</scope>
    <source>
        <strain evidence="1 2">BZC3</strain>
    </source>
</reference>
<protein>
    <submittedName>
        <fullName evidence="1">Uncharacterized protein</fullName>
    </submittedName>
</protein>
<organism evidence="1 2">
    <name type="scientific">Brevundimonas diminuta</name>
    <name type="common">Pseudomonas diminuta</name>
    <dbReference type="NCBI Taxonomy" id="293"/>
    <lineage>
        <taxon>Bacteria</taxon>
        <taxon>Pseudomonadati</taxon>
        <taxon>Pseudomonadota</taxon>
        <taxon>Alphaproteobacteria</taxon>
        <taxon>Caulobacterales</taxon>
        <taxon>Caulobacteraceae</taxon>
        <taxon>Brevundimonas</taxon>
    </lineage>
</organism>
<reference evidence="1 2" key="1">
    <citation type="submission" date="2017-06" db="EMBL/GenBank/DDBJ databases">
        <title>Biodegradation of gentamicin by bacterial consortia AMQD4 in synthetic medium and raw gentamicin sewage.</title>
        <authorList>
            <person name="Chang H."/>
            <person name="Feng Y."/>
            <person name="Li Z."/>
            <person name="Xue J."/>
            <person name="Cheng D."/>
        </authorList>
    </citation>
    <scope>NUCLEOTIDE SEQUENCE [LARGE SCALE GENOMIC DNA]</scope>
    <source>
        <strain evidence="1 2">BZC3</strain>
    </source>
</reference>